<keyword evidence="5" id="KW-1185">Reference proteome</keyword>
<comment type="caution">
    <text evidence="4">The sequence shown here is derived from an EMBL/GenBank/DDBJ whole genome shotgun (WGS) entry which is preliminary data.</text>
</comment>
<evidence type="ECO:0000259" key="3">
    <source>
        <dbReference type="Pfam" id="PF18962"/>
    </source>
</evidence>
<dbReference type="RefSeq" id="WP_311353359.1">
    <property type="nucleotide sequence ID" value="NZ_JAVRHR010000013.1"/>
</dbReference>
<organism evidence="4 5">
    <name type="scientific">Croceitalea rosinachiae</name>
    <dbReference type="NCBI Taxonomy" id="3075596"/>
    <lineage>
        <taxon>Bacteria</taxon>
        <taxon>Pseudomonadati</taxon>
        <taxon>Bacteroidota</taxon>
        <taxon>Flavobacteriia</taxon>
        <taxon>Flavobacteriales</taxon>
        <taxon>Flavobacteriaceae</taxon>
        <taxon>Croceitalea</taxon>
    </lineage>
</organism>
<evidence type="ECO:0000313" key="5">
    <source>
        <dbReference type="Proteomes" id="UP001255246"/>
    </source>
</evidence>
<dbReference type="Proteomes" id="UP001255246">
    <property type="component" value="Unassembled WGS sequence"/>
</dbReference>
<gene>
    <name evidence="4" type="ORF">RM706_16430</name>
</gene>
<keyword evidence="1" id="KW-0732">Signal</keyword>
<feature type="domain" description="Secretion system C-terminal sorting" evidence="3">
    <location>
        <begin position="285"/>
        <end position="359"/>
    </location>
</feature>
<dbReference type="InterPro" id="IPR003367">
    <property type="entry name" value="Thrombospondin_3-like_rpt"/>
</dbReference>
<keyword evidence="2" id="KW-0106">Calcium</keyword>
<dbReference type="EMBL" id="JAVRHR010000013">
    <property type="protein sequence ID" value="MDT0608623.1"/>
    <property type="molecule type" value="Genomic_DNA"/>
</dbReference>
<dbReference type="PANTHER" id="PTHR10199">
    <property type="entry name" value="THROMBOSPONDIN"/>
    <property type="match status" value="1"/>
</dbReference>
<evidence type="ECO:0000256" key="1">
    <source>
        <dbReference type="ARBA" id="ARBA00022729"/>
    </source>
</evidence>
<evidence type="ECO:0000256" key="2">
    <source>
        <dbReference type="ARBA" id="ARBA00022837"/>
    </source>
</evidence>
<dbReference type="Pfam" id="PF02412">
    <property type="entry name" value="TSP_3"/>
    <property type="match status" value="2"/>
</dbReference>
<dbReference type="SUPFAM" id="SSF103647">
    <property type="entry name" value="TSP type-3 repeat"/>
    <property type="match status" value="1"/>
</dbReference>
<dbReference type="InterPro" id="IPR026444">
    <property type="entry name" value="Secre_tail"/>
</dbReference>
<accession>A0ABU3AHR7</accession>
<feature type="non-terminal residue" evidence="4">
    <location>
        <position position="1"/>
    </location>
</feature>
<dbReference type="PANTHER" id="PTHR10199:SF100">
    <property type="entry name" value="THROMBOSPONDIN, ISOFORM A"/>
    <property type="match status" value="1"/>
</dbReference>
<evidence type="ECO:0000313" key="4">
    <source>
        <dbReference type="EMBL" id="MDT0608623.1"/>
    </source>
</evidence>
<dbReference type="Pfam" id="PF18962">
    <property type="entry name" value="Por_Secre_tail"/>
    <property type="match status" value="1"/>
</dbReference>
<name>A0ABU3AHR7_9FLAO</name>
<sequence>MNPNDPCDPVQVAGYTGYDAGNAIWAAADCDSDGVTNGEEDTNGADPYLAPVDTDTDSDGIQDVVDNCPFIYNPEQEDFDNDGIGDVCDGDIDNDGILNEEDFCPTTLQGILVDENGCEIVLGVDNFAIKTTGESCVGSQDGSIEVITKEFLDYIAILTDSEGNEIRNSQFNSNLLLNNLPPDVYKLCFSIEGNSTNEQCYTLNVQNVELLGVDLNSIEPESTIILELSGANHYTVEVNEKTYTTTDSQITLVLSQVENSIKVSTDKDCQGTYEKVIILGAKGFVYPNPIDDKELTVYVGPAGNEMVQLSIFDSTGSDVSVQNLESDESGYVKLNMSSLSQGIYFLTVVTKSALANYKIIKK</sequence>
<dbReference type="NCBIfam" id="TIGR04183">
    <property type="entry name" value="Por_Secre_tail"/>
    <property type="match status" value="1"/>
</dbReference>
<protein>
    <submittedName>
        <fullName evidence="4">Thrombospondin type 3 repeat-containing protein</fullName>
    </submittedName>
</protein>
<proteinExistence type="predicted"/>
<dbReference type="Gene3D" id="4.10.1080.10">
    <property type="entry name" value="TSP type-3 repeat"/>
    <property type="match status" value="1"/>
</dbReference>
<reference evidence="4 5" key="1">
    <citation type="submission" date="2023-09" db="EMBL/GenBank/DDBJ databases">
        <authorList>
            <person name="Rey-Velasco X."/>
        </authorList>
    </citation>
    <scope>NUCLEOTIDE SEQUENCE [LARGE SCALE GENOMIC DNA]</scope>
    <source>
        <strain evidence="4 5">F388</strain>
    </source>
</reference>
<dbReference type="InterPro" id="IPR028974">
    <property type="entry name" value="TSP_type-3_rpt"/>
</dbReference>